<name>A0A2C9CGG5_KUEST</name>
<reference evidence="2" key="1">
    <citation type="submission" date="2017-10" db="EMBL/GenBank/DDBJ databases">
        <authorList>
            <person name="Banno H."/>
            <person name="Chua N.-H."/>
        </authorList>
    </citation>
    <scope>NUCLEOTIDE SEQUENCE [LARGE SCALE GENOMIC DNA]</scope>
    <source>
        <strain evidence="2">Kuenenia_mbr1_ru-nijmegen</strain>
    </source>
</reference>
<dbReference type="EMBL" id="LT934425">
    <property type="protein sequence ID" value="SOH04802.1"/>
    <property type="molecule type" value="Genomic_DNA"/>
</dbReference>
<keyword evidence="3" id="KW-1185">Reference proteome</keyword>
<dbReference type="Proteomes" id="UP000221734">
    <property type="component" value="Chromosome Kuenenia_stuttgartiensis_MBR1"/>
</dbReference>
<dbReference type="RefSeq" id="WP_099325475.1">
    <property type="nucleotide sequence ID" value="NZ_CP049055.1"/>
</dbReference>
<evidence type="ECO:0000313" key="3">
    <source>
        <dbReference type="Proteomes" id="UP000221734"/>
    </source>
</evidence>
<dbReference type="AlphaFoldDB" id="A0A2C9CGG5"/>
<evidence type="ECO:0000313" key="1">
    <source>
        <dbReference type="EMBL" id="QII14132.1"/>
    </source>
</evidence>
<gene>
    <name evidence="1" type="ORF">KsCSTR_47550</name>
    <name evidence="2" type="ORF">KSMBR1_2307</name>
</gene>
<reference evidence="3" key="2">
    <citation type="submission" date="2017-10" db="EMBL/GenBank/DDBJ databases">
        <authorList>
            <person name="Frank J."/>
        </authorList>
    </citation>
    <scope>NUCLEOTIDE SEQUENCE [LARGE SCALE GENOMIC DNA]</scope>
</reference>
<dbReference type="KEGG" id="kst:KSMBR1_2307"/>
<evidence type="ECO:0000313" key="4">
    <source>
        <dbReference type="Proteomes" id="UP000501926"/>
    </source>
</evidence>
<dbReference type="EMBL" id="CP049055">
    <property type="protein sequence ID" value="QII14132.1"/>
    <property type="molecule type" value="Genomic_DNA"/>
</dbReference>
<protein>
    <submittedName>
        <fullName evidence="2">Uncharacterized protein</fullName>
    </submittedName>
</protein>
<accession>A0A2C9CGG5</accession>
<proteinExistence type="predicted"/>
<reference evidence="1 4" key="3">
    <citation type="submission" date="2020-02" db="EMBL/GenBank/DDBJ databases">
        <title>Newly sequenced genome of strain CSTR1 showed variability in Candidatus Kuenenia stuttgartiensis genomes.</title>
        <authorList>
            <person name="Ding C."/>
            <person name="Adrian L."/>
        </authorList>
    </citation>
    <scope>NUCLEOTIDE SEQUENCE [LARGE SCALE GENOMIC DNA]</scope>
    <source>
        <strain evidence="1 4">CSTR1</strain>
    </source>
</reference>
<sequence length="104" mass="12314">MHSLIELSPNLKGIFKEFGEKAEDIVMKALSAGLRELLRECEEEILEFEIKYGLSFEKFKEHLEKGNVGDFHSYPLENDAMLWEDLEEEKRIRLESLRKLERLD</sequence>
<dbReference type="Proteomes" id="UP000501926">
    <property type="component" value="Chromosome"/>
</dbReference>
<organism evidence="2 3">
    <name type="scientific">Kuenenia stuttgartiensis</name>
    <dbReference type="NCBI Taxonomy" id="174633"/>
    <lineage>
        <taxon>Bacteria</taxon>
        <taxon>Pseudomonadati</taxon>
        <taxon>Planctomycetota</taxon>
        <taxon>Candidatus Brocadiia</taxon>
        <taxon>Candidatus Brocadiales</taxon>
        <taxon>Candidatus Brocadiaceae</taxon>
        <taxon>Candidatus Kuenenia</taxon>
    </lineage>
</organism>
<evidence type="ECO:0000313" key="2">
    <source>
        <dbReference type="EMBL" id="SOH04802.1"/>
    </source>
</evidence>